<reference evidence="13 14" key="1">
    <citation type="submission" date="2013-07" db="EMBL/GenBank/DDBJ databases">
        <title>The Genome Sequence of Kwoniella mangroviensis CBS10435.</title>
        <authorList>
            <consortium name="The Broad Institute Genome Sequencing Platform"/>
            <person name="Cuomo C."/>
            <person name="Litvintseva A."/>
            <person name="Chen Y."/>
            <person name="Heitman J."/>
            <person name="Sun S."/>
            <person name="Springer D."/>
            <person name="Dromer F."/>
            <person name="Young S.K."/>
            <person name="Zeng Q."/>
            <person name="Gargeya S."/>
            <person name="Fitzgerald M."/>
            <person name="Abouelleil A."/>
            <person name="Alvarado L."/>
            <person name="Berlin A.M."/>
            <person name="Chapman S.B."/>
            <person name="Dewar J."/>
            <person name="Goldberg J."/>
            <person name="Griggs A."/>
            <person name="Gujja S."/>
            <person name="Hansen M."/>
            <person name="Howarth C."/>
            <person name="Imamovic A."/>
            <person name="Larimer J."/>
            <person name="McCowan C."/>
            <person name="Murphy C."/>
            <person name="Pearson M."/>
            <person name="Priest M."/>
            <person name="Roberts A."/>
            <person name="Saif S."/>
            <person name="Shea T."/>
            <person name="Sykes S."/>
            <person name="Wortman J."/>
            <person name="Nusbaum C."/>
            <person name="Birren B."/>
        </authorList>
    </citation>
    <scope>NUCLEOTIDE SEQUENCE [LARGE SCALE GENOMIC DNA]</scope>
    <source>
        <strain evidence="13 14">CBS 10435</strain>
    </source>
</reference>
<dbReference type="OrthoDB" id="5963at2759"/>
<dbReference type="PROSITE" id="PS00518">
    <property type="entry name" value="ZF_RING_1"/>
    <property type="match status" value="1"/>
</dbReference>
<evidence type="ECO:0000256" key="5">
    <source>
        <dbReference type="ARBA" id="ARBA00022833"/>
    </source>
</evidence>
<keyword evidence="10" id="KW-0175">Coiled coil</keyword>
<dbReference type="STRING" id="1331196.A0A1B9IKD2"/>
<evidence type="ECO:0000256" key="11">
    <source>
        <dbReference type="SAM" id="MobiDB-lite"/>
    </source>
</evidence>
<feature type="domain" description="RING-type" evidence="12">
    <location>
        <begin position="67"/>
        <end position="110"/>
    </location>
</feature>
<dbReference type="EMBL" id="KV700091">
    <property type="protein sequence ID" value="OCF56096.1"/>
    <property type="molecule type" value="Genomic_DNA"/>
</dbReference>
<evidence type="ECO:0000313" key="13">
    <source>
        <dbReference type="EMBL" id="OCF56096.1"/>
    </source>
</evidence>
<gene>
    <name evidence="13" type="ORF">L486_06037</name>
</gene>
<dbReference type="Proteomes" id="UP000092583">
    <property type="component" value="Unassembled WGS sequence"/>
</dbReference>
<evidence type="ECO:0000313" key="14">
    <source>
        <dbReference type="Proteomes" id="UP000092583"/>
    </source>
</evidence>
<dbReference type="Pfam" id="PF06391">
    <property type="entry name" value="MAT1"/>
    <property type="match status" value="1"/>
</dbReference>
<organism evidence="13 14">
    <name type="scientific">Kwoniella mangroviensis CBS 10435</name>
    <dbReference type="NCBI Taxonomy" id="1331196"/>
    <lineage>
        <taxon>Eukaryota</taxon>
        <taxon>Fungi</taxon>
        <taxon>Dikarya</taxon>
        <taxon>Basidiomycota</taxon>
        <taxon>Agaricomycotina</taxon>
        <taxon>Tremellomycetes</taxon>
        <taxon>Tremellales</taxon>
        <taxon>Cryptococcaceae</taxon>
        <taxon>Kwoniella</taxon>
    </lineage>
</organism>
<dbReference type="InterPro" id="IPR004575">
    <property type="entry name" value="MAT1/Tfb3"/>
</dbReference>
<dbReference type="InterPro" id="IPR001841">
    <property type="entry name" value="Znf_RING"/>
</dbReference>
<dbReference type="PROSITE" id="PS50089">
    <property type="entry name" value="ZF_RING_2"/>
    <property type="match status" value="1"/>
</dbReference>
<dbReference type="SMART" id="SM00184">
    <property type="entry name" value="RING"/>
    <property type="match status" value="1"/>
</dbReference>
<proteinExistence type="predicted"/>
<comment type="subcellular location">
    <subcellularLocation>
        <location evidence="1">Nucleus</location>
    </subcellularLocation>
</comment>
<dbReference type="GO" id="GO:0016301">
    <property type="term" value="F:kinase activity"/>
    <property type="evidence" value="ECO:0007669"/>
    <property type="project" value="UniProtKB-KW"/>
</dbReference>
<dbReference type="InterPro" id="IPR013083">
    <property type="entry name" value="Znf_RING/FYVE/PHD"/>
</dbReference>
<evidence type="ECO:0000256" key="7">
    <source>
        <dbReference type="ARBA" id="ARBA00029873"/>
    </source>
</evidence>
<accession>A0A1B9IKD2</accession>
<dbReference type="PANTHER" id="PTHR12683">
    <property type="entry name" value="CDK-ACTIVATING KINASE ASSEMBLY FACTOR MAT1"/>
    <property type="match status" value="1"/>
</dbReference>
<evidence type="ECO:0000256" key="10">
    <source>
        <dbReference type="SAM" id="Coils"/>
    </source>
</evidence>
<evidence type="ECO:0000259" key="12">
    <source>
        <dbReference type="PROSITE" id="PS50089"/>
    </source>
</evidence>
<dbReference type="InterPro" id="IPR015877">
    <property type="entry name" value="MAT1_centre"/>
</dbReference>
<keyword evidence="13" id="KW-0418">Kinase</keyword>
<evidence type="ECO:0000256" key="4">
    <source>
        <dbReference type="ARBA" id="ARBA00022771"/>
    </source>
</evidence>
<dbReference type="NCBIfam" id="TIGR00570">
    <property type="entry name" value="cdk7"/>
    <property type="match status" value="1"/>
</dbReference>
<dbReference type="GO" id="GO:0070985">
    <property type="term" value="C:transcription factor TFIIK complex"/>
    <property type="evidence" value="ECO:0007669"/>
    <property type="project" value="UniProtKB-ARBA"/>
</dbReference>
<evidence type="ECO:0000256" key="1">
    <source>
        <dbReference type="ARBA" id="ARBA00004123"/>
    </source>
</evidence>
<dbReference type="InterPro" id="IPR017907">
    <property type="entry name" value="Znf_RING_CS"/>
</dbReference>
<dbReference type="GO" id="GO:0006289">
    <property type="term" value="P:nucleotide-excision repair"/>
    <property type="evidence" value="ECO:0007669"/>
    <property type="project" value="InterPro"/>
</dbReference>
<feature type="coiled-coil region" evidence="10">
    <location>
        <begin position="176"/>
        <end position="246"/>
    </location>
</feature>
<protein>
    <recommendedName>
        <fullName evidence="2">RNA polymerase II transcription factor B subunit 3</fullName>
    </recommendedName>
    <alternativeName>
        <fullName evidence="8">RNA polymerase II transcription factor B 38 kDa subunit</fullName>
    </alternativeName>
    <alternativeName>
        <fullName evidence="7">RNA polymerase II transcription factor B p38 subunit</fullName>
    </alternativeName>
</protein>
<dbReference type="GO" id="GO:0061575">
    <property type="term" value="F:cyclin-dependent protein serine/threonine kinase activator activity"/>
    <property type="evidence" value="ECO:0007669"/>
    <property type="project" value="InterPro"/>
</dbReference>
<dbReference type="FunFam" id="3.30.40.10:FF:000037">
    <property type="entry name" value="Cdk-activating kinase assembly factor MAT1, centre"/>
    <property type="match status" value="1"/>
</dbReference>
<feature type="region of interest" description="Disordered" evidence="11">
    <location>
        <begin position="1"/>
        <end position="36"/>
    </location>
</feature>
<evidence type="ECO:0000256" key="8">
    <source>
        <dbReference type="ARBA" id="ARBA00033277"/>
    </source>
</evidence>
<dbReference type="GO" id="GO:0006357">
    <property type="term" value="P:regulation of transcription by RNA polymerase II"/>
    <property type="evidence" value="ECO:0007669"/>
    <property type="project" value="TreeGrafter"/>
</dbReference>
<evidence type="ECO:0000256" key="2">
    <source>
        <dbReference type="ARBA" id="ARBA00022257"/>
    </source>
</evidence>
<keyword evidence="3" id="KW-0479">Metal-binding</keyword>
<reference evidence="14" key="2">
    <citation type="submission" date="2013-12" db="EMBL/GenBank/DDBJ databases">
        <title>Evolution of pathogenesis and genome organization in the Tremellales.</title>
        <authorList>
            <person name="Cuomo C."/>
            <person name="Litvintseva A."/>
            <person name="Heitman J."/>
            <person name="Chen Y."/>
            <person name="Sun S."/>
            <person name="Springer D."/>
            <person name="Dromer F."/>
            <person name="Young S."/>
            <person name="Zeng Q."/>
            <person name="Chapman S."/>
            <person name="Gujja S."/>
            <person name="Saif S."/>
            <person name="Birren B."/>
        </authorList>
    </citation>
    <scope>NUCLEOTIDE SEQUENCE [LARGE SCALE GENOMIC DNA]</scope>
    <source>
        <strain evidence="14">CBS 10435</strain>
    </source>
</reference>
<dbReference type="AlphaFoldDB" id="A0A1B9IKD2"/>
<keyword evidence="4 9" id="KW-0863">Zinc-finger</keyword>
<name>A0A1B9IKD2_9TREE</name>
<dbReference type="Pfam" id="PF17121">
    <property type="entry name" value="zf-C3HC4_5"/>
    <property type="match status" value="1"/>
</dbReference>
<sequence length="375" mass="43090">MSSSSRVPMRKAPASASSSRGKAQIPVRKGQRVGTNAKGTEDGYLYVAGVRDPSKRVTEYRTEQDVCPICHTDRQFNQNLRLLVSPCYHKMCESCIDRLFTLGPEPCPQCGRILRKVNFAHQTFEDLKVEKEVAVRRRMAQVFNKRREDFGSDKEYDNYLEEVEDLTFNLLNDIDVEKTEKRISEFEKSNASLIATNQEKAALEAMSQAEREEVERRAREERMRMVEEAERVEKEEEERVKKEVTEALAKGDSRLARELEMQSRTAKQLRQEALFKFIPPSLLLQQSTQDEIQHLSPLSPNYNGPFVPIPYSDPDTAHYNQWYELKVDGDYVDGRLGVIFAKTDERVRGGGWDLGLFWEMEIRAAVEAVGVEPLV</sequence>
<evidence type="ECO:0000256" key="6">
    <source>
        <dbReference type="ARBA" id="ARBA00023242"/>
    </source>
</evidence>
<dbReference type="GO" id="GO:0008270">
    <property type="term" value="F:zinc ion binding"/>
    <property type="evidence" value="ECO:0007669"/>
    <property type="project" value="UniProtKB-KW"/>
</dbReference>
<keyword evidence="14" id="KW-1185">Reference proteome</keyword>
<keyword evidence="13" id="KW-0808">Transferase</keyword>
<dbReference type="SUPFAM" id="SSF57850">
    <property type="entry name" value="RING/U-box"/>
    <property type="match status" value="1"/>
</dbReference>
<dbReference type="PANTHER" id="PTHR12683:SF13">
    <property type="entry name" value="CDK-ACTIVATING KINASE ASSEMBLY FACTOR MAT1"/>
    <property type="match status" value="1"/>
</dbReference>
<keyword evidence="5" id="KW-0862">Zinc</keyword>
<evidence type="ECO:0000256" key="3">
    <source>
        <dbReference type="ARBA" id="ARBA00022723"/>
    </source>
</evidence>
<evidence type="ECO:0000256" key="9">
    <source>
        <dbReference type="PROSITE-ProRule" id="PRU00175"/>
    </source>
</evidence>
<dbReference type="Gene3D" id="3.30.40.10">
    <property type="entry name" value="Zinc/RING finger domain, C3HC4 (zinc finger)"/>
    <property type="match status" value="1"/>
</dbReference>
<keyword evidence="6" id="KW-0539">Nucleus</keyword>